<accession>A0A0D6ZF14</accession>
<protein>
    <submittedName>
        <fullName evidence="2">Heme biosynthesis protein HemY</fullName>
    </submittedName>
</protein>
<organism evidence="2 3">
    <name type="scientific">Mesobacillus subterraneus</name>
    <dbReference type="NCBI Taxonomy" id="285983"/>
    <lineage>
        <taxon>Bacteria</taxon>
        <taxon>Bacillati</taxon>
        <taxon>Bacillota</taxon>
        <taxon>Bacilli</taxon>
        <taxon>Bacillales</taxon>
        <taxon>Bacillaceae</taxon>
        <taxon>Mesobacillus</taxon>
    </lineage>
</organism>
<dbReference type="OrthoDB" id="2361087at2"/>
<gene>
    <name evidence="2" type="ORF">UB32_00710</name>
</gene>
<dbReference type="Gene3D" id="2.60.300.12">
    <property type="entry name" value="HesB-like domain"/>
    <property type="match status" value="1"/>
</dbReference>
<evidence type="ECO:0000313" key="3">
    <source>
        <dbReference type="Proteomes" id="UP000032512"/>
    </source>
</evidence>
<comment type="caution">
    <text evidence="2">The sequence shown here is derived from an EMBL/GenBank/DDBJ whole genome shotgun (WGS) entry which is preliminary data.</text>
</comment>
<sequence length="112" mass="12814">MKLKITEAASNKLSEQIAGKQGYVKLKYDIDGCGCAVNGVAALWFEREKEAEEHSIETGNISIYIEKAKEVFFAEEMTLDFHKTNGCFQLKSPNEYLNPRMSFYDKTNVYKK</sequence>
<dbReference type="AlphaFoldDB" id="A0A0D6ZF14"/>
<dbReference type="Pfam" id="PF01521">
    <property type="entry name" value="Fe-S_biosyn"/>
    <property type="match status" value="1"/>
</dbReference>
<name>A0A0D6ZF14_9BACI</name>
<feature type="domain" description="Core" evidence="1">
    <location>
        <begin position="1"/>
        <end position="103"/>
    </location>
</feature>
<dbReference type="SUPFAM" id="SSF89360">
    <property type="entry name" value="HesB-like domain"/>
    <property type="match status" value="1"/>
</dbReference>
<dbReference type="PATRIC" id="fig|285983.3.peg.3906"/>
<dbReference type="RefSeq" id="WP_044390379.1">
    <property type="nucleotide sequence ID" value="NZ_JXIQ01000004.1"/>
</dbReference>
<reference evidence="2 3" key="1">
    <citation type="submission" date="2015-01" db="EMBL/GenBank/DDBJ databases">
        <title>Draft genome sequences of the supercritical CO2 tolerant bacteria Bacillus subterraneus MITOT1 and Bacillus cereus MIT0214.</title>
        <authorList>
            <person name="Peet K.C."/>
            <person name="Thompson J.R."/>
        </authorList>
    </citation>
    <scope>NUCLEOTIDE SEQUENCE [LARGE SCALE GENOMIC DNA]</scope>
    <source>
        <strain evidence="2 3">MITOT1</strain>
    </source>
</reference>
<evidence type="ECO:0000259" key="1">
    <source>
        <dbReference type="Pfam" id="PF01521"/>
    </source>
</evidence>
<keyword evidence="3" id="KW-1185">Reference proteome</keyword>
<dbReference type="Proteomes" id="UP000032512">
    <property type="component" value="Unassembled WGS sequence"/>
</dbReference>
<proteinExistence type="predicted"/>
<dbReference type="InterPro" id="IPR035903">
    <property type="entry name" value="HesB-like_dom_sf"/>
</dbReference>
<dbReference type="InterPro" id="IPR000361">
    <property type="entry name" value="ATAP_core_dom"/>
</dbReference>
<dbReference type="EMBL" id="JXIQ01000004">
    <property type="protein sequence ID" value="KIY23845.1"/>
    <property type="molecule type" value="Genomic_DNA"/>
</dbReference>
<evidence type="ECO:0000313" key="2">
    <source>
        <dbReference type="EMBL" id="KIY23845.1"/>
    </source>
</evidence>